<keyword evidence="7 13" id="KW-0418">Kinase</keyword>
<dbReference type="Gene3D" id="3.40.1380.20">
    <property type="entry name" value="Pyruvate kinase, C-terminal domain"/>
    <property type="match status" value="1"/>
</dbReference>
<dbReference type="PRINTS" id="PR01050">
    <property type="entry name" value="PYRUVTKNASE"/>
</dbReference>
<dbReference type="SUPFAM" id="SSF52935">
    <property type="entry name" value="PK C-terminal domain-like"/>
    <property type="match status" value="1"/>
</dbReference>
<dbReference type="HOGENOM" id="CLU_725207_0_0_9"/>
<dbReference type="UniPathway" id="UPA00109">
    <property type="reaction ID" value="UER00188"/>
</dbReference>
<dbReference type="GO" id="GO:0000287">
    <property type="term" value="F:magnesium ion binding"/>
    <property type="evidence" value="ECO:0007669"/>
    <property type="project" value="InterPro"/>
</dbReference>
<evidence type="ECO:0000313" key="16">
    <source>
        <dbReference type="EMBL" id="ERL63737.1"/>
    </source>
</evidence>
<evidence type="ECO:0000256" key="9">
    <source>
        <dbReference type="ARBA" id="ARBA00022842"/>
    </source>
</evidence>
<reference evidence="17" key="1">
    <citation type="journal article" date="2013" name="Genome Announc.">
        <title>Whole-Genome Sequencing of Lactobacillus shenzhenensis Strain LY-73T.</title>
        <authorList>
            <person name="Lin Z."/>
            <person name="Liu Z."/>
            <person name="Yang R."/>
            <person name="Zou Y."/>
            <person name="Wan D."/>
            <person name="Chen J."/>
            <person name="Guo M."/>
            <person name="Zhao J."/>
            <person name="Fang C."/>
            <person name="Yang R."/>
            <person name="Liu F."/>
        </authorList>
    </citation>
    <scope>NUCLEOTIDE SEQUENCE [LARGE SCALE GENOMIC DNA]</scope>
    <source>
        <strain evidence="17">LY-73</strain>
    </source>
</reference>
<gene>
    <name evidence="16" type="ORF">L248_2234</name>
</gene>
<evidence type="ECO:0000256" key="11">
    <source>
        <dbReference type="ARBA" id="ARBA00023152"/>
    </source>
</evidence>
<dbReference type="GO" id="GO:0030955">
    <property type="term" value="F:potassium ion binding"/>
    <property type="evidence" value="ECO:0007669"/>
    <property type="project" value="InterPro"/>
</dbReference>
<dbReference type="STRING" id="1231336.L248_2234"/>
<sequence length="381" mass="40765">MNTKIVLPVQLPMTNESNLSEALHAGVTVLSINPFQSNQSALNTFYEIVTRIGKEAGIVPGILFDIPVGAELNAINLMSEVSKKEILTRVETGFEHGVSILALPISGSPILTDIRNSAVSHPNVLILAKIAAKTDMTKIGVTPYDDYDGLFLDRDHLAKSMPIEDMPGVEQTLISQFVTFGKPVVTSGQMLSSLMLSAAPVSGDVTDVAFAVMSGTDALFLSDAAARSGSLQAVNLLKRIASRAEVAHTSTFLQDRINDFSITDATAAEAISMARQKRVKAIVTITSAGYTARQISRYKPKVPVIAVTDNTTVAGALQISWGVTPLMVARGSSRETFIESAIGFLKTSIHMRPGDVVVIVSGIPFGKAKHVNNLIVQEYQE</sequence>
<keyword evidence="8" id="KW-0067">ATP-binding</keyword>
<dbReference type="InterPro" id="IPR040442">
    <property type="entry name" value="Pyrv_kinase-like_dom_sf"/>
</dbReference>
<evidence type="ECO:0000259" key="14">
    <source>
        <dbReference type="Pfam" id="PF00224"/>
    </source>
</evidence>
<dbReference type="InterPro" id="IPR001697">
    <property type="entry name" value="Pyr_Knase"/>
</dbReference>
<protein>
    <recommendedName>
        <fullName evidence="3 13">Pyruvate kinase</fullName>
        <ecNumber evidence="3 13">2.7.1.40</ecNumber>
    </recommendedName>
</protein>
<feature type="domain" description="Pyruvate kinase barrel" evidence="14">
    <location>
        <begin position="89"/>
        <end position="227"/>
    </location>
</feature>
<dbReference type="OrthoDB" id="9812123at2"/>
<evidence type="ECO:0000256" key="10">
    <source>
        <dbReference type="ARBA" id="ARBA00022958"/>
    </source>
</evidence>
<comment type="catalytic activity">
    <reaction evidence="13">
        <text>pyruvate + ATP = phosphoenolpyruvate + ADP + H(+)</text>
        <dbReference type="Rhea" id="RHEA:18157"/>
        <dbReference type="ChEBI" id="CHEBI:15361"/>
        <dbReference type="ChEBI" id="CHEBI:15378"/>
        <dbReference type="ChEBI" id="CHEBI:30616"/>
        <dbReference type="ChEBI" id="CHEBI:58702"/>
        <dbReference type="ChEBI" id="CHEBI:456216"/>
        <dbReference type="EC" id="2.7.1.40"/>
    </reaction>
</comment>
<keyword evidence="9 13" id="KW-0460">Magnesium</keyword>
<name>U4TQD9_9LACO</name>
<evidence type="ECO:0000256" key="7">
    <source>
        <dbReference type="ARBA" id="ARBA00022777"/>
    </source>
</evidence>
<dbReference type="AlphaFoldDB" id="U4TQD9"/>
<feature type="domain" description="Pyruvate kinase C-terminal" evidence="15">
    <location>
        <begin position="264"/>
        <end position="376"/>
    </location>
</feature>
<organism evidence="16 17">
    <name type="scientific">Schleiferilactobacillus shenzhenensis LY-73</name>
    <dbReference type="NCBI Taxonomy" id="1231336"/>
    <lineage>
        <taxon>Bacteria</taxon>
        <taxon>Bacillati</taxon>
        <taxon>Bacillota</taxon>
        <taxon>Bacilli</taxon>
        <taxon>Lactobacillales</taxon>
        <taxon>Lactobacillaceae</taxon>
        <taxon>Schleiferilactobacillus</taxon>
    </lineage>
</organism>
<proteinExistence type="inferred from homology"/>
<keyword evidence="11 13" id="KW-0324">Glycolysis</keyword>
<evidence type="ECO:0000256" key="5">
    <source>
        <dbReference type="ARBA" id="ARBA00022723"/>
    </source>
</evidence>
<keyword evidence="5" id="KW-0479">Metal-binding</keyword>
<keyword evidence="17" id="KW-1185">Reference proteome</keyword>
<dbReference type="RefSeq" id="WP_022530982.1">
    <property type="nucleotide sequence ID" value="NZ_KI271616.1"/>
</dbReference>
<evidence type="ECO:0000259" key="15">
    <source>
        <dbReference type="Pfam" id="PF02887"/>
    </source>
</evidence>
<evidence type="ECO:0000256" key="12">
    <source>
        <dbReference type="ARBA" id="ARBA00023317"/>
    </source>
</evidence>
<dbReference type="PANTHER" id="PTHR11817">
    <property type="entry name" value="PYRUVATE KINASE"/>
    <property type="match status" value="1"/>
</dbReference>
<evidence type="ECO:0000256" key="13">
    <source>
        <dbReference type="RuleBase" id="RU000504"/>
    </source>
</evidence>
<dbReference type="GO" id="GO:0016301">
    <property type="term" value="F:kinase activity"/>
    <property type="evidence" value="ECO:0007669"/>
    <property type="project" value="UniProtKB-KW"/>
</dbReference>
<dbReference type="EC" id="2.7.1.40" evidence="3 13"/>
<dbReference type="GO" id="GO:0004743">
    <property type="term" value="F:pyruvate kinase activity"/>
    <property type="evidence" value="ECO:0007669"/>
    <property type="project" value="UniProtKB-EC"/>
</dbReference>
<keyword evidence="10" id="KW-0630">Potassium</keyword>
<dbReference type="InterPro" id="IPR015795">
    <property type="entry name" value="Pyrv_Knase_C"/>
</dbReference>
<dbReference type="Pfam" id="PF00224">
    <property type="entry name" value="PK"/>
    <property type="match status" value="1"/>
</dbReference>
<evidence type="ECO:0000256" key="4">
    <source>
        <dbReference type="ARBA" id="ARBA00022679"/>
    </source>
</evidence>
<dbReference type="Pfam" id="PF02887">
    <property type="entry name" value="PK_C"/>
    <property type="match status" value="1"/>
</dbReference>
<evidence type="ECO:0000313" key="17">
    <source>
        <dbReference type="Proteomes" id="UP000030647"/>
    </source>
</evidence>
<dbReference type="eggNOG" id="COG0469">
    <property type="taxonomic scope" value="Bacteria"/>
</dbReference>
<dbReference type="Proteomes" id="UP000030647">
    <property type="component" value="Unassembled WGS sequence"/>
</dbReference>
<dbReference type="GO" id="GO:0005524">
    <property type="term" value="F:ATP binding"/>
    <property type="evidence" value="ECO:0007669"/>
    <property type="project" value="UniProtKB-KW"/>
</dbReference>
<dbReference type="Gene3D" id="3.20.20.60">
    <property type="entry name" value="Phosphoenolpyruvate-binding domains"/>
    <property type="match status" value="1"/>
</dbReference>
<accession>U4TQD9</accession>
<dbReference type="InterPro" id="IPR036918">
    <property type="entry name" value="Pyrv_Knase_C_sf"/>
</dbReference>
<comment type="pathway">
    <text evidence="1 13">Carbohydrate degradation; glycolysis; pyruvate from D-glyceraldehyde 3-phosphate: step 5/5.</text>
</comment>
<keyword evidence="4 13" id="KW-0808">Transferase</keyword>
<dbReference type="SUPFAM" id="SSF51621">
    <property type="entry name" value="Phosphoenolpyruvate/pyruvate domain"/>
    <property type="match status" value="1"/>
</dbReference>
<dbReference type="InterPro" id="IPR015813">
    <property type="entry name" value="Pyrv/PenolPyrv_kinase-like_dom"/>
</dbReference>
<dbReference type="EMBL" id="KI271616">
    <property type="protein sequence ID" value="ERL63737.1"/>
    <property type="molecule type" value="Genomic_DNA"/>
</dbReference>
<evidence type="ECO:0000256" key="1">
    <source>
        <dbReference type="ARBA" id="ARBA00004997"/>
    </source>
</evidence>
<keyword evidence="12" id="KW-0670">Pyruvate</keyword>
<evidence type="ECO:0000256" key="3">
    <source>
        <dbReference type="ARBA" id="ARBA00012142"/>
    </source>
</evidence>
<evidence type="ECO:0000256" key="2">
    <source>
        <dbReference type="ARBA" id="ARBA00008663"/>
    </source>
</evidence>
<comment type="similarity">
    <text evidence="2 13">Belongs to the pyruvate kinase family.</text>
</comment>
<evidence type="ECO:0000256" key="6">
    <source>
        <dbReference type="ARBA" id="ARBA00022741"/>
    </source>
</evidence>
<dbReference type="InterPro" id="IPR015793">
    <property type="entry name" value="Pyrv_Knase_brl"/>
</dbReference>
<keyword evidence="6" id="KW-0547">Nucleotide-binding</keyword>
<evidence type="ECO:0000256" key="8">
    <source>
        <dbReference type="ARBA" id="ARBA00022840"/>
    </source>
</evidence>